<dbReference type="Proteomes" id="UP001652582">
    <property type="component" value="Chromosome 21"/>
</dbReference>
<feature type="domain" description="Phospholipid/glycerol acyltransferase" evidence="7">
    <location>
        <begin position="130"/>
        <end position="259"/>
    </location>
</feature>
<evidence type="ECO:0000313" key="9">
    <source>
        <dbReference type="RefSeq" id="XP_023954941.2"/>
    </source>
</evidence>
<keyword evidence="3 6" id="KW-0808">Transferase</keyword>
<protein>
    <submittedName>
        <fullName evidence="9">Dihydroxyacetone phosphate acyltransferase</fullName>
    </submittedName>
</protein>
<dbReference type="GO" id="GO:0008611">
    <property type="term" value="P:ether lipid biosynthetic process"/>
    <property type="evidence" value="ECO:0007669"/>
    <property type="project" value="TreeGrafter"/>
</dbReference>
<reference evidence="9" key="1">
    <citation type="submission" date="2025-08" db="UniProtKB">
        <authorList>
            <consortium name="RefSeq"/>
        </authorList>
    </citation>
    <scope>IDENTIFICATION</scope>
</reference>
<evidence type="ECO:0000313" key="8">
    <source>
        <dbReference type="Proteomes" id="UP001652582"/>
    </source>
</evidence>
<dbReference type="GO" id="GO:0016287">
    <property type="term" value="F:glycerone-phosphate O-acyltransferase activity"/>
    <property type="evidence" value="ECO:0007669"/>
    <property type="project" value="TreeGrafter"/>
</dbReference>
<dbReference type="RefSeq" id="XP_023954941.2">
    <property type="nucleotide sequence ID" value="XM_024099173.2"/>
</dbReference>
<sequence>MSGFVNFTDILKPRNTKFGIVKFMTKKWDPMKTLTLDKYYGPQDLKKVVADSVYIDSFLEAESLRTGVSKEQLKKKVLEYLDEIALDEQTHVMRWMGIVFLKICFMMKIGVFVNEAAVLKLKSTLGKNPVLFLPTHRSYADFCLTTYLCYHYDITLPAVAAGMDFYSMAVVGQSMRETGAFYIRRTLVGSPLYAATLRHYVRTVVAKYGAPVEFFLEGTRSRSNKSLPPKYGMLSMTLVPYFAREVSDVTVVPVNISYDRVMEQTLFAYEHLGVPKPKETTGGLLKSLHRLNDHFGNIYINLGDPISIKEYLDRSADQLVDKSIHSAESLKPLDLQQLTVDQMDKVQDIADYVVTLQQESTVVTITNLLAIVLMQSLIVDEALSLEQVVDKIDWLIDVLRKLGASVFENDLKASVERILVVHKQMVTLDGDKLMLVPALPMVVSPDVQKKMKGHILKAETMVNAIPIIQLQLYVNPVLHYLIPPALIYAVVCSGDTTREQLFASYCKLRKMLRHEFFHLEKTEEMKFTQALQYCMDNNVIRDSIQNPGTLTSGPDRELQLLLRWSVLPALTTLATCVDVMMQCRISDHAQLLKLVQERAESGRCHPYCLSLEAAANCVQGLTLYGALLRHKENEISYEVVPDKIQECHSLITSVLPKINVDFSSSNTVISTNSIKSKL</sequence>
<evidence type="ECO:0000256" key="6">
    <source>
        <dbReference type="PIRNR" id="PIRNR000437"/>
    </source>
</evidence>
<dbReference type="GeneID" id="112058379"/>
<dbReference type="GO" id="GO:0008654">
    <property type="term" value="P:phospholipid biosynthetic process"/>
    <property type="evidence" value="ECO:0007669"/>
    <property type="project" value="TreeGrafter"/>
</dbReference>
<dbReference type="InterPro" id="IPR022284">
    <property type="entry name" value="GPAT/DHAPAT"/>
</dbReference>
<dbReference type="PANTHER" id="PTHR12563:SF17">
    <property type="entry name" value="DIHYDROXYACETONE PHOSPHATE ACYLTRANSFERASE"/>
    <property type="match status" value="1"/>
</dbReference>
<dbReference type="CDD" id="cd07993">
    <property type="entry name" value="LPLAT_DHAPAT-like"/>
    <property type="match status" value="1"/>
</dbReference>
<dbReference type="OrthoDB" id="10255570at2759"/>
<comment type="similarity">
    <text evidence="2 6">Belongs to the GPAT/DAPAT family.</text>
</comment>
<dbReference type="KEGG" id="bany:112058379"/>
<comment type="subcellular location">
    <subcellularLocation>
        <location evidence="1">Endomembrane system</location>
        <topology evidence="1">Peripheral membrane protein</topology>
    </subcellularLocation>
</comment>
<dbReference type="GO" id="GO:0004366">
    <property type="term" value="F:glycerol-3-phosphate O-acyltransferase activity"/>
    <property type="evidence" value="ECO:0007669"/>
    <property type="project" value="TreeGrafter"/>
</dbReference>
<dbReference type="GO" id="GO:0012505">
    <property type="term" value="C:endomembrane system"/>
    <property type="evidence" value="ECO:0007669"/>
    <property type="project" value="UniProtKB-SubCell"/>
</dbReference>
<keyword evidence="5 6" id="KW-0012">Acyltransferase</keyword>
<keyword evidence="4" id="KW-0472">Membrane</keyword>
<gene>
    <name evidence="9" type="primary">LOC112058379</name>
</gene>
<evidence type="ECO:0000256" key="3">
    <source>
        <dbReference type="ARBA" id="ARBA00022679"/>
    </source>
</evidence>
<dbReference type="GO" id="GO:0031966">
    <property type="term" value="C:mitochondrial membrane"/>
    <property type="evidence" value="ECO:0007669"/>
    <property type="project" value="TreeGrafter"/>
</dbReference>
<evidence type="ECO:0000256" key="5">
    <source>
        <dbReference type="ARBA" id="ARBA00023315"/>
    </source>
</evidence>
<organism evidence="8 9">
    <name type="scientific">Bicyclus anynana</name>
    <name type="common">Squinting bush brown butterfly</name>
    <dbReference type="NCBI Taxonomy" id="110368"/>
    <lineage>
        <taxon>Eukaryota</taxon>
        <taxon>Metazoa</taxon>
        <taxon>Ecdysozoa</taxon>
        <taxon>Arthropoda</taxon>
        <taxon>Hexapoda</taxon>
        <taxon>Insecta</taxon>
        <taxon>Pterygota</taxon>
        <taxon>Neoptera</taxon>
        <taxon>Endopterygota</taxon>
        <taxon>Lepidoptera</taxon>
        <taxon>Glossata</taxon>
        <taxon>Ditrysia</taxon>
        <taxon>Papilionoidea</taxon>
        <taxon>Nymphalidae</taxon>
        <taxon>Satyrinae</taxon>
        <taxon>Satyrini</taxon>
        <taxon>Mycalesina</taxon>
        <taxon>Bicyclus</taxon>
    </lineage>
</organism>
<dbReference type="InterPro" id="IPR045520">
    <property type="entry name" value="GPAT/DHAPAT_C"/>
</dbReference>
<name>A0A6J1PAU2_BICAN</name>
<dbReference type="SMART" id="SM00563">
    <property type="entry name" value="PlsC"/>
    <property type="match status" value="1"/>
</dbReference>
<evidence type="ECO:0000259" key="7">
    <source>
        <dbReference type="SMART" id="SM00563"/>
    </source>
</evidence>
<dbReference type="PIRSF" id="PIRSF000437">
    <property type="entry name" value="GPAT_DHAPAT"/>
    <property type="match status" value="1"/>
</dbReference>
<proteinExistence type="inferred from homology"/>
<dbReference type="AlphaFoldDB" id="A0A6J1PAU2"/>
<evidence type="ECO:0000256" key="2">
    <source>
        <dbReference type="ARBA" id="ARBA00007937"/>
    </source>
</evidence>
<evidence type="ECO:0000256" key="1">
    <source>
        <dbReference type="ARBA" id="ARBA00004184"/>
    </source>
</evidence>
<evidence type="ECO:0000256" key="4">
    <source>
        <dbReference type="ARBA" id="ARBA00023136"/>
    </source>
</evidence>
<dbReference type="GO" id="GO:0005778">
    <property type="term" value="C:peroxisomal membrane"/>
    <property type="evidence" value="ECO:0007669"/>
    <property type="project" value="TreeGrafter"/>
</dbReference>
<dbReference type="SUPFAM" id="SSF69593">
    <property type="entry name" value="Glycerol-3-phosphate (1)-acyltransferase"/>
    <property type="match status" value="1"/>
</dbReference>
<dbReference type="Pfam" id="PF19277">
    <property type="entry name" value="GPAT_C"/>
    <property type="match status" value="1"/>
</dbReference>
<dbReference type="InterPro" id="IPR041728">
    <property type="entry name" value="GPAT/DHAPAT_LPLAT"/>
</dbReference>
<dbReference type="GO" id="GO:0006631">
    <property type="term" value="P:fatty acid metabolic process"/>
    <property type="evidence" value="ECO:0007669"/>
    <property type="project" value="TreeGrafter"/>
</dbReference>
<dbReference type="Pfam" id="PF01553">
    <property type="entry name" value="Acyltransferase"/>
    <property type="match status" value="1"/>
</dbReference>
<dbReference type="GO" id="GO:0019432">
    <property type="term" value="P:triglyceride biosynthetic process"/>
    <property type="evidence" value="ECO:0007669"/>
    <property type="project" value="TreeGrafter"/>
</dbReference>
<keyword evidence="8" id="KW-1185">Reference proteome</keyword>
<accession>A0A6J1PAU2</accession>
<dbReference type="PANTHER" id="PTHR12563">
    <property type="entry name" value="GLYCEROL-3-PHOSPHATE ACYLTRANSFERASE"/>
    <property type="match status" value="1"/>
</dbReference>
<dbReference type="InterPro" id="IPR002123">
    <property type="entry name" value="Plipid/glycerol_acylTrfase"/>
</dbReference>